<dbReference type="SMART" id="SM00327">
    <property type="entry name" value="VWA"/>
    <property type="match status" value="1"/>
</dbReference>
<gene>
    <name evidence="2" type="ORF">MACH26_35650</name>
</gene>
<dbReference type="PANTHER" id="PTHR10579">
    <property type="entry name" value="CALCIUM-ACTIVATED CHLORIDE CHANNEL REGULATOR"/>
    <property type="match status" value="1"/>
</dbReference>
<reference evidence="2" key="1">
    <citation type="submission" date="2023-01" db="EMBL/GenBank/DDBJ databases">
        <title>Complete genome sequence of Planctobacterium marinum strain Dej080120_11.</title>
        <authorList>
            <person name="Ueki S."/>
            <person name="Maruyama F."/>
        </authorList>
    </citation>
    <scope>NUCLEOTIDE SEQUENCE</scope>
    <source>
        <strain evidence="2">Dej080120_11</strain>
    </source>
</reference>
<sequence>MADAVVSEHNTETYQHTPENGVWTVAEQPLSTFSVDVDTASYANVRRMLNQGMTPPKDAIRLEEMINYFSYEYPQPKDDAPFYVDTSIAESPLDNNKHILRVALSGKQVSNAQRKASNLVFLLDVSGSMSADNKLPLLKRALTMLSKQLDARDSVAIVVYAGASGVVLEPTSGDDTLSIVQALEKLQAGGSTNGASGIQLAYQMAQKAFKKDGINRVLLATDGDFNVGTTDHEALMGLIEKQRETGVTLSVLGFGSGNYNDHLTEQLANKGNGNAAYIDNINEARKVLVEQLTGTLQVIAKDVKIQVEFNPAVVHEYRLIGYENRQLNKEDFNNDKVDAGEIGAGHTVTALYELTLKSAEQYSVDELRYQTAADEKDNGDEVALVKLRYKNPQGESSSKIERIVSLSQIRGFADTDNAFKFAHSVAGLGQLMRGSKFVSNKDAKALISNAKAAKGQDEHGYRAEFIRLMETWLLLQSPVTNKVGAKN</sequence>
<dbReference type="Proteomes" id="UP001333710">
    <property type="component" value="Chromosome"/>
</dbReference>
<feature type="domain" description="VWFA" evidence="1">
    <location>
        <begin position="118"/>
        <end position="292"/>
    </location>
</feature>
<evidence type="ECO:0000259" key="1">
    <source>
        <dbReference type="PROSITE" id="PS50234"/>
    </source>
</evidence>
<dbReference type="PANTHER" id="PTHR10579:SF43">
    <property type="entry name" value="ZINC FINGER (C3HC4-TYPE RING FINGER) FAMILY PROTEIN"/>
    <property type="match status" value="1"/>
</dbReference>
<accession>A0AA48KTY9</accession>
<evidence type="ECO:0000313" key="2">
    <source>
        <dbReference type="EMBL" id="BDX08044.1"/>
    </source>
</evidence>
<keyword evidence="3" id="KW-1185">Reference proteome</keyword>
<dbReference type="InterPro" id="IPR036465">
    <property type="entry name" value="vWFA_dom_sf"/>
</dbReference>
<dbReference type="AlphaFoldDB" id="A0AA48KTY9"/>
<dbReference type="Gene3D" id="3.40.50.410">
    <property type="entry name" value="von Willebrand factor, type A domain"/>
    <property type="match status" value="1"/>
</dbReference>
<dbReference type="CDD" id="cd01465">
    <property type="entry name" value="vWA_subgroup"/>
    <property type="match status" value="1"/>
</dbReference>
<dbReference type="InterPro" id="IPR051266">
    <property type="entry name" value="CLCR"/>
</dbReference>
<dbReference type="InterPro" id="IPR002035">
    <property type="entry name" value="VWF_A"/>
</dbReference>
<protein>
    <recommendedName>
        <fullName evidence="1">VWFA domain-containing protein</fullName>
    </recommendedName>
</protein>
<organism evidence="2 3">
    <name type="scientific">Planctobacterium marinum</name>
    <dbReference type="NCBI Taxonomy" id="1631968"/>
    <lineage>
        <taxon>Bacteria</taxon>
        <taxon>Pseudomonadati</taxon>
        <taxon>Pseudomonadota</taxon>
        <taxon>Gammaproteobacteria</taxon>
        <taxon>Alteromonadales</taxon>
        <taxon>Alteromonadaceae</taxon>
        <taxon>Planctobacterium</taxon>
    </lineage>
</organism>
<proteinExistence type="predicted"/>
<dbReference type="SUPFAM" id="SSF53300">
    <property type="entry name" value="vWA-like"/>
    <property type="match status" value="1"/>
</dbReference>
<evidence type="ECO:0000313" key="3">
    <source>
        <dbReference type="Proteomes" id="UP001333710"/>
    </source>
</evidence>
<dbReference type="EMBL" id="AP027272">
    <property type="protein sequence ID" value="BDX08044.1"/>
    <property type="molecule type" value="Genomic_DNA"/>
</dbReference>
<dbReference type="Pfam" id="PF12450">
    <property type="entry name" value="vWF_A"/>
    <property type="match status" value="1"/>
</dbReference>
<dbReference type="InterPro" id="IPR022156">
    <property type="entry name" value="Uncharacterised_YfbK_N"/>
</dbReference>
<name>A0AA48KTY9_9ALTE</name>
<dbReference type="Pfam" id="PF13519">
    <property type="entry name" value="VWA_2"/>
    <property type="match status" value="1"/>
</dbReference>
<dbReference type="KEGG" id="pmaw:MACH26_35650"/>
<dbReference type="InterPro" id="IPR021908">
    <property type="entry name" value="YfbK_C"/>
</dbReference>
<dbReference type="PROSITE" id="PS50234">
    <property type="entry name" value="VWFA"/>
    <property type="match status" value="1"/>
</dbReference>
<dbReference type="Pfam" id="PF12034">
    <property type="entry name" value="YfbK_C"/>
    <property type="match status" value="1"/>
</dbReference>